<dbReference type="SUPFAM" id="SSF53901">
    <property type="entry name" value="Thiolase-like"/>
    <property type="match status" value="1"/>
</dbReference>
<evidence type="ECO:0000256" key="5">
    <source>
        <dbReference type="ARBA" id="ARBA00022832"/>
    </source>
</evidence>
<evidence type="ECO:0000256" key="9">
    <source>
        <dbReference type="HAMAP-Rule" id="MF_01815"/>
    </source>
</evidence>
<dbReference type="InterPro" id="IPR013747">
    <property type="entry name" value="ACP_syn_III_C"/>
</dbReference>
<feature type="region of interest" description="ACP-binding" evidence="9">
    <location>
        <begin position="262"/>
        <end position="266"/>
    </location>
</feature>
<evidence type="ECO:0000313" key="14">
    <source>
        <dbReference type="Proteomes" id="UP000642284"/>
    </source>
</evidence>
<feature type="region of interest" description="Disordered" evidence="10">
    <location>
        <begin position="347"/>
        <end position="370"/>
    </location>
</feature>
<sequence length="370" mass="38677">MVPFARASRAVICGVGSCLPPRILSNDQVSAEGGLETTDAWVQARTGIARRHRVDRGVSTGDLAVAAGRAALASAGSGTADAVLVATTTPDRRCPATAPEVAHRLGLGEVLAFDLAAVCSGFLYALAVADGLIAAGLCQRPLVIGAETYSSVIDPLDRDTALLFGDGAGATVLRAGDQREPGALLAVDLGSDGRNSSLIEIAAGGSRLPDTSPPLARDLRYFQMQGRKVYAQAVSRMTATSLAALRQVDWPADTVEAFIGHQANQRILDSVADRVGIAPERRFGNIRDVGNTAAASIPLALADTARHGNVRHGARSLFTAFGGGLTWASIALTWPQAQPHFLEPETLSIHPEPANPPWRSPSWRTSTPTS</sequence>
<dbReference type="EC" id="2.3.1.180" evidence="9"/>
<dbReference type="Pfam" id="PF08541">
    <property type="entry name" value="ACP_syn_III_C"/>
    <property type="match status" value="1"/>
</dbReference>
<dbReference type="Pfam" id="PF08545">
    <property type="entry name" value="ACP_syn_III"/>
    <property type="match status" value="1"/>
</dbReference>
<dbReference type="RefSeq" id="WP_187820039.1">
    <property type="nucleotide sequence ID" value="NZ_JACTVJ010000055.1"/>
</dbReference>
<feature type="domain" description="Beta-ketoacyl-[acyl-carrier-protein] synthase III N-terminal" evidence="12">
    <location>
        <begin position="113"/>
        <end position="193"/>
    </location>
</feature>
<comment type="catalytic activity">
    <reaction evidence="9">
        <text>malonyl-[ACP] + acetyl-CoA + H(+) = 3-oxobutanoyl-[ACP] + CO2 + CoA</text>
        <dbReference type="Rhea" id="RHEA:12080"/>
        <dbReference type="Rhea" id="RHEA-COMP:9623"/>
        <dbReference type="Rhea" id="RHEA-COMP:9625"/>
        <dbReference type="ChEBI" id="CHEBI:15378"/>
        <dbReference type="ChEBI" id="CHEBI:16526"/>
        <dbReference type="ChEBI" id="CHEBI:57287"/>
        <dbReference type="ChEBI" id="CHEBI:57288"/>
        <dbReference type="ChEBI" id="CHEBI:78449"/>
        <dbReference type="ChEBI" id="CHEBI:78450"/>
        <dbReference type="EC" id="2.3.1.180"/>
    </reaction>
</comment>
<name>A0ABR7SZ45_9ACTN</name>
<comment type="function">
    <text evidence="9">Catalyzes the condensation reaction of fatty acid synthesis by the addition to an acyl acceptor of two carbons from malonyl-ACP. Catalyzes the first condensation reaction which initiates fatty acid synthesis and may therefore play a role in governing the total rate of fatty acid production. Possesses both acetoacetyl-ACP synthase and acetyl transacylase activities. Its substrate specificity determines the biosynthesis of branched-chain and/or straight-chain of fatty acids.</text>
</comment>
<dbReference type="PANTHER" id="PTHR34069:SF2">
    <property type="entry name" value="BETA-KETOACYL-[ACYL-CARRIER-PROTEIN] SYNTHASE III"/>
    <property type="match status" value="1"/>
</dbReference>
<keyword evidence="8 9" id="KW-0012">Acyltransferase</keyword>
<keyword evidence="9" id="KW-0511">Multifunctional enzyme</keyword>
<dbReference type="InterPro" id="IPR013751">
    <property type="entry name" value="ACP_syn_III_N"/>
</dbReference>
<comment type="subunit">
    <text evidence="9">Homodimer.</text>
</comment>
<reference evidence="13 14" key="1">
    <citation type="submission" date="2020-08" db="EMBL/GenBank/DDBJ databases">
        <title>Genemic of Streptomyces polyaspartic.</title>
        <authorList>
            <person name="Liu W."/>
        </authorList>
    </citation>
    <scope>NUCLEOTIDE SEQUENCE [LARGE SCALE GENOMIC DNA]</scope>
    <source>
        <strain evidence="13 14">TRM66268-LWL</strain>
    </source>
</reference>
<dbReference type="InterPro" id="IPR016039">
    <property type="entry name" value="Thiolase-like"/>
</dbReference>
<evidence type="ECO:0000259" key="12">
    <source>
        <dbReference type="Pfam" id="PF08545"/>
    </source>
</evidence>
<evidence type="ECO:0000256" key="10">
    <source>
        <dbReference type="SAM" id="MobiDB-lite"/>
    </source>
</evidence>
<proteinExistence type="inferred from homology"/>
<organism evidence="13 14">
    <name type="scientific">Streptomyces polyasparticus</name>
    <dbReference type="NCBI Taxonomy" id="2767826"/>
    <lineage>
        <taxon>Bacteria</taxon>
        <taxon>Bacillati</taxon>
        <taxon>Actinomycetota</taxon>
        <taxon>Actinomycetes</taxon>
        <taxon>Kitasatosporales</taxon>
        <taxon>Streptomycetaceae</taxon>
        <taxon>Streptomyces</taxon>
    </lineage>
</organism>
<dbReference type="PANTHER" id="PTHR34069">
    <property type="entry name" value="3-OXOACYL-[ACYL-CARRIER-PROTEIN] SYNTHASE 3"/>
    <property type="match status" value="1"/>
</dbReference>
<feature type="active site" evidence="9">
    <location>
        <position position="119"/>
    </location>
</feature>
<dbReference type="Gene3D" id="3.40.47.10">
    <property type="match status" value="1"/>
</dbReference>
<dbReference type="EMBL" id="JACTVJ010000055">
    <property type="protein sequence ID" value="MBC9719638.1"/>
    <property type="molecule type" value="Genomic_DNA"/>
</dbReference>
<protein>
    <recommendedName>
        <fullName evidence="9">Beta-ketoacyl-[acyl-carrier-protein] synthase III</fullName>
        <shortName evidence="9">Beta-ketoacyl-ACP synthase III</shortName>
        <shortName evidence="9">KAS III</shortName>
        <ecNumber evidence="9">2.3.1.180</ecNumber>
    </recommendedName>
    <alternativeName>
        <fullName evidence="9">3-oxoacyl-[acyl-carrier-protein] synthase 3</fullName>
    </alternativeName>
    <alternativeName>
        <fullName evidence="9">3-oxoacyl-[acyl-carrier-protein] synthase III</fullName>
    </alternativeName>
</protein>
<evidence type="ECO:0000256" key="4">
    <source>
        <dbReference type="ARBA" id="ARBA00022679"/>
    </source>
</evidence>
<evidence type="ECO:0000256" key="6">
    <source>
        <dbReference type="ARBA" id="ARBA00023098"/>
    </source>
</evidence>
<evidence type="ECO:0000256" key="3">
    <source>
        <dbReference type="ARBA" id="ARBA00022516"/>
    </source>
</evidence>
<gene>
    <name evidence="9" type="primary">fabH</name>
    <name evidence="13" type="ORF">H9Y04_44940</name>
</gene>
<keyword evidence="3 9" id="KW-0444">Lipid biosynthesis</keyword>
<feature type="domain" description="Beta-ketoacyl-[acyl-carrier-protein] synthase III C-terminal" evidence="11">
    <location>
        <begin position="246"/>
        <end position="334"/>
    </location>
</feature>
<comment type="domain">
    <text evidence="9">The last Arg residue of the ACP-binding site is essential for the weak association between ACP/AcpP and FabH.</text>
</comment>
<feature type="active site" evidence="9">
    <location>
        <position position="291"/>
    </location>
</feature>
<comment type="pathway">
    <text evidence="9">Lipid metabolism; fatty acid biosynthesis.</text>
</comment>
<dbReference type="InterPro" id="IPR004655">
    <property type="entry name" value="FabH"/>
</dbReference>
<evidence type="ECO:0000259" key="11">
    <source>
        <dbReference type="Pfam" id="PF08541"/>
    </source>
</evidence>
<comment type="subcellular location">
    <subcellularLocation>
        <location evidence="9">Cytoplasm</location>
    </subcellularLocation>
</comment>
<keyword evidence="7 9" id="KW-0275">Fatty acid biosynthesis</keyword>
<evidence type="ECO:0000256" key="1">
    <source>
        <dbReference type="ARBA" id="ARBA00008642"/>
    </source>
</evidence>
<feature type="active site" evidence="9">
    <location>
        <position position="261"/>
    </location>
</feature>
<evidence type="ECO:0000313" key="13">
    <source>
        <dbReference type="EMBL" id="MBC9719638.1"/>
    </source>
</evidence>
<dbReference type="HAMAP" id="MF_01815">
    <property type="entry name" value="FabH"/>
    <property type="match status" value="1"/>
</dbReference>
<accession>A0ABR7SZ45</accession>
<keyword evidence="4 9" id="KW-0808">Transferase</keyword>
<dbReference type="CDD" id="cd00830">
    <property type="entry name" value="KAS_III"/>
    <property type="match status" value="1"/>
</dbReference>
<evidence type="ECO:0000256" key="2">
    <source>
        <dbReference type="ARBA" id="ARBA00022490"/>
    </source>
</evidence>
<evidence type="ECO:0000256" key="8">
    <source>
        <dbReference type="ARBA" id="ARBA00023315"/>
    </source>
</evidence>
<feature type="compositionally biased region" description="Low complexity" evidence="10">
    <location>
        <begin position="360"/>
        <end position="370"/>
    </location>
</feature>
<dbReference type="GO" id="GO:0033818">
    <property type="term" value="F:beta-ketoacyl-acyl-carrier-protein synthase III activity"/>
    <property type="evidence" value="ECO:0007669"/>
    <property type="project" value="UniProtKB-EC"/>
</dbReference>
<comment type="caution">
    <text evidence="13">The sequence shown here is derived from an EMBL/GenBank/DDBJ whole genome shotgun (WGS) entry which is preliminary data.</text>
</comment>
<dbReference type="Proteomes" id="UP000642284">
    <property type="component" value="Unassembled WGS sequence"/>
</dbReference>
<evidence type="ECO:0000256" key="7">
    <source>
        <dbReference type="ARBA" id="ARBA00023160"/>
    </source>
</evidence>
<comment type="similarity">
    <text evidence="1 9">Belongs to the thiolase-like superfamily. FabH family.</text>
</comment>
<keyword evidence="6 9" id="KW-0443">Lipid metabolism</keyword>
<keyword evidence="5 9" id="KW-0276">Fatty acid metabolism</keyword>
<keyword evidence="2 9" id="KW-0963">Cytoplasm</keyword>
<keyword evidence="14" id="KW-1185">Reference proteome</keyword>
<dbReference type="NCBIfam" id="NF006829">
    <property type="entry name" value="PRK09352.1"/>
    <property type="match status" value="1"/>
</dbReference>